<name>A0A7Z2NVX4_9SPHN</name>
<dbReference type="InterPro" id="IPR006626">
    <property type="entry name" value="PbH1"/>
</dbReference>
<dbReference type="RefSeq" id="WP_160592157.1">
    <property type="nucleotide sequence ID" value="NZ_CP047895.1"/>
</dbReference>
<reference evidence="3 4" key="1">
    <citation type="submission" date="2020-01" db="EMBL/GenBank/DDBJ databases">
        <title>Sphingomonas sp. C33 whole genome sequece.</title>
        <authorList>
            <person name="Park C."/>
        </authorList>
    </citation>
    <scope>NUCLEOTIDE SEQUENCE [LARGE SCALE GENOMIC DNA]</scope>
    <source>
        <strain evidence="3 4">C33</strain>
    </source>
</reference>
<evidence type="ECO:0000313" key="3">
    <source>
        <dbReference type="EMBL" id="QHL90229.1"/>
    </source>
</evidence>
<dbReference type="Proteomes" id="UP000464468">
    <property type="component" value="Chromosome"/>
</dbReference>
<evidence type="ECO:0000313" key="4">
    <source>
        <dbReference type="Proteomes" id="UP000464468"/>
    </source>
</evidence>
<dbReference type="SMART" id="SM00710">
    <property type="entry name" value="PbH1"/>
    <property type="match status" value="6"/>
</dbReference>
<dbReference type="Pfam" id="PF12708">
    <property type="entry name" value="Pect-lyase_RHGA_epim"/>
    <property type="match status" value="1"/>
</dbReference>
<dbReference type="EMBL" id="CP047895">
    <property type="protein sequence ID" value="QHL90229.1"/>
    <property type="molecule type" value="Genomic_DNA"/>
</dbReference>
<accession>A0A7Z2NVX4</accession>
<protein>
    <recommendedName>
        <fullName evidence="2">Rhamnogalacturonase A/B/Epimerase-like pectate lyase domain-containing protein</fullName>
    </recommendedName>
</protein>
<dbReference type="InterPro" id="IPR012334">
    <property type="entry name" value="Pectin_lyas_fold"/>
</dbReference>
<sequence>MAGAQIPRRTALALAALPALSSARATSTSANPASRTFNVRDFGAKGDGVTDDTEAFNRAARADAEWSWDLLSSIIVPAGRYRITGTVFLRKGQSLIGEGLSTYIDATGAQRSTFVMGRRRDANRGTEDPGGLPVRIERLMGLGGAADQGFIFAAIPGFQISGLFLTAVGLGIEIEAADGIISDIEIDQCLTAFLIRNSQNLVLSNLNLYLANYGVRFDSRCRDVTISNSGFFYTRYAAILLNDGAREIDAVSIAGCTFANNIPYDTFAGYIYSRASASDVLVTGCTFRNAPGYAVNQGAGTDLLMSVQGCVFDGQRTNAVYDQSPSPKGLHLRNGRFLVSNCVFRRMPEDAIRIGAGGGSLSVEGGTIEDMRGDPIIAAETANWTICIRNLSGLARISPNRDGLAVSMPWLGPQTRWQATVLAGGGGGTLTAAQLLVSAAGNGIAAEPVWTAGGRRSDTPPNRPDKPIAAARRQGQSVTLQLGAHAFGTGWPQIDLIGHA</sequence>
<feature type="signal peptide" evidence="1">
    <location>
        <begin position="1"/>
        <end position="25"/>
    </location>
</feature>
<gene>
    <name evidence="3" type="ORF">GVO57_04485</name>
</gene>
<dbReference type="InterPro" id="IPR011050">
    <property type="entry name" value="Pectin_lyase_fold/virulence"/>
</dbReference>
<dbReference type="SUPFAM" id="SSF51126">
    <property type="entry name" value="Pectin lyase-like"/>
    <property type="match status" value="2"/>
</dbReference>
<evidence type="ECO:0000259" key="2">
    <source>
        <dbReference type="Pfam" id="PF12708"/>
    </source>
</evidence>
<proteinExistence type="predicted"/>
<dbReference type="InterPro" id="IPR024535">
    <property type="entry name" value="RHGA/B-epi-like_pectate_lyase"/>
</dbReference>
<keyword evidence="4" id="KW-1185">Reference proteome</keyword>
<feature type="domain" description="Rhamnogalacturonase A/B/Epimerase-like pectate lyase" evidence="2">
    <location>
        <begin position="37"/>
        <end position="116"/>
    </location>
</feature>
<feature type="chain" id="PRO_5030713900" description="Rhamnogalacturonase A/B/Epimerase-like pectate lyase domain-containing protein" evidence="1">
    <location>
        <begin position="26"/>
        <end position="500"/>
    </location>
</feature>
<evidence type="ECO:0000256" key="1">
    <source>
        <dbReference type="SAM" id="SignalP"/>
    </source>
</evidence>
<organism evidence="3 4">
    <name type="scientific">Sphingomonas changnyeongensis</name>
    <dbReference type="NCBI Taxonomy" id="2698679"/>
    <lineage>
        <taxon>Bacteria</taxon>
        <taxon>Pseudomonadati</taxon>
        <taxon>Pseudomonadota</taxon>
        <taxon>Alphaproteobacteria</taxon>
        <taxon>Sphingomonadales</taxon>
        <taxon>Sphingomonadaceae</taxon>
        <taxon>Sphingomonas</taxon>
    </lineage>
</organism>
<dbReference type="KEGG" id="schy:GVO57_04485"/>
<dbReference type="Gene3D" id="2.160.20.10">
    <property type="entry name" value="Single-stranded right-handed beta-helix, Pectin lyase-like"/>
    <property type="match status" value="1"/>
</dbReference>
<dbReference type="AlphaFoldDB" id="A0A7Z2NVX4"/>
<keyword evidence="1" id="KW-0732">Signal</keyword>